<dbReference type="CDD" id="cd01650">
    <property type="entry name" value="RT_nLTR_like"/>
    <property type="match status" value="1"/>
</dbReference>
<proteinExistence type="predicted"/>
<evidence type="ECO:0000313" key="2">
    <source>
        <dbReference type="EMBL" id="MCH80144.1"/>
    </source>
</evidence>
<gene>
    <name evidence="2" type="ORF">A2U01_0000906</name>
</gene>
<keyword evidence="2" id="KW-0808">Transferase</keyword>
<dbReference type="InterPro" id="IPR000477">
    <property type="entry name" value="RT_dom"/>
</dbReference>
<dbReference type="AlphaFoldDB" id="A0A392M0N3"/>
<dbReference type="PANTHER" id="PTHR46890:SF48">
    <property type="entry name" value="RNA-DIRECTED DNA POLYMERASE"/>
    <property type="match status" value="1"/>
</dbReference>
<name>A0A392M0N3_9FABA</name>
<dbReference type="Gene3D" id="3.60.10.10">
    <property type="entry name" value="Endonuclease/exonuclease/phosphatase"/>
    <property type="match status" value="1"/>
</dbReference>
<dbReference type="InterPro" id="IPR036691">
    <property type="entry name" value="Endo/exonu/phosph_ase_sf"/>
</dbReference>
<evidence type="ECO:0000313" key="3">
    <source>
        <dbReference type="Proteomes" id="UP000265520"/>
    </source>
</evidence>
<feature type="domain" description="Reverse transcriptase" evidence="1">
    <location>
        <begin position="436"/>
        <end position="627"/>
    </location>
</feature>
<dbReference type="PROSITE" id="PS50878">
    <property type="entry name" value="RT_POL"/>
    <property type="match status" value="1"/>
</dbReference>
<dbReference type="InterPro" id="IPR043502">
    <property type="entry name" value="DNA/RNA_pol_sf"/>
</dbReference>
<dbReference type="SUPFAM" id="SSF56219">
    <property type="entry name" value="DNase I-like"/>
    <property type="match status" value="1"/>
</dbReference>
<keyword evidence="2" id="KW-0548">Nucleotidyltransferase</keyword>
<dbReference type="PANTHER" id="PTHR46890">
    <property type="entry name" value="NON-LTR RETROLELEMENT REVERSE TRANSCRIPTASE-LIKE PROTEIN-RELATED"/>
    <property type="match status" value="1"/>
</dbReference>
<keyword evidence="2" id="KW-0695">RNA-directed DNA polymerase</keyword>
<dbReference type="Pfam" id="PF00078">
    <property type="entry name" value="RVT_1"/>
    <property type="match status" value="1"/>
</dbReference>
<accession>A0A392M0N3</accession>
<keyword evidence="3" id="KW-1185">Reference proteome</keyword>
<evidence type="ECO:0000259" key="1">
    <source>
        <dbReference type="PROSITE" id="PS50878"/>
    </source>
</evidence>
<sequence length="627" mass="71249">MKKFEKCWMGKLWDQNDADNIQFKIWMEGLQMVSAFTLGLDMVLLSSMEDDGVRNAVASNKDWWSRCFIEINMSIPVARPRGRRVWVRIFGTPLHVWGEDCFNKVVWGFGKLIKLDEPTKSQQRLELGLIDLSLLGRQFTWVQPNGACMSRLDRILVSPNWLVEWGDVTLWALPRDISDHCHIILRYANFDLGPKPFRFNNHWLKSKGFGEVVVGGWGSITGGGWKGVIVKEKLKALKGTLKRWNREIFGGLEEKIEGLTKDVERLDLKREGGDFVENDNEAQKAIILELRHLLHSKDSMLFQRSRSRWLKEEDANTGYFHSCVASRKRSNAIGALRIVDGWVDKPVEVRGVVVEFFKKHFVDVNWRRPQLDGVEFPSLSPQQIEILVKPFSVDEVKCVVDDSDGNKSPGPDGFNFAFLKGAWEVVSGDVMAFMHEFHANAILPKALSFYFITLIPKNFNPQSLGDFRPISLLGFIYKIVAKVLTKRLCIVMDSLISKNQYAFLKGRLLVDRAYDLVSWSFLDCMLWRFGFDDKWRSWIRACVFAGSLLVLVNGSPTEQIDISKGLKQGDPLAPFLFILVAEGLGALLKKAVGLGYFKGVQISTSGATMSHLQYADDTFFVGEACDL</sequence>
<reference evidence="2 3" key="1">
    <citation type="journal article" date="2018" name="Front. Plant Sci.">
        <title>Red Clover (Trifolium pratense) and Zigzag Clover (T. medium) - A Picture of Genomic Similarities and Differences.</title>
        <authorList>
            <person name="Dluhosova J."/>
            <person name="Istvanek J."/>
            <person name="Nedelnik J."/>
            <person name="Repkova J."/>
        </authorList>
    </citation>
    <scope>NUCLEOTIDE SEQUENCE [LARGE SCALE GENOMIC DNA]</scope>
    <source>
        <strain evidence="3">cv. 10/8</strain>
        <tissue evidence="2">Leaf</tissue>
    </source>
</reference>
<comment type="caution">
    <text evidence="2">The sequence shown here is derived from an EMBL/GenBank/DDBJ whole genome shotgun (WGS) entry which is preliminary data.</text>
</comment>
<protein>
    <submittedName>
        <fullName evidence="2">LINE-1 reverse transcriptase like</fullName>
    </submittedName>
</protein>
<organism evidence="2 3">
    <name type="scientific">Trifolium medium</name>
    <dbReference type="NCBI Taxonomy" id="97028"/>
    <lineage>
        <taxon>Eukaryota</taxon>
        <taxon>Viridiplantae</taxon>
        <taxon>Streptophyta</taxon>
        <taxon>Embryophyta</taxon>
        <taxon>Tracheophyta</taxon>
        <taxon>Spermatophyta</taxon>
        <taxon>Magnoliopsida</taxon>
        <taxon>eudicotyledons</taxon>
        <taxon>Gunneridae</taxon>
        <taxon>Pentapetalae</taxon>
        <taxon>rosids</taxon>
        <taxon>fabids</taxon>
        <taxon>Fabales</taxon>
        <taxon>Fabaceae</taxon>
        <taxon>Papilionoideae</taxon>
        <taxon>50 kb inversion clade</taxon>
        <taxon>NPAAA clade</taxon>
        <taxon>Hologalegina</taxon>
        <taxon>IRL clade</taxon>
        <taxon>Trifolieae</taxon>
        <taxon>Trifolium</taxon>
    </lineage>
</organism>
<dbReference type="GO" id="GO:0003964">
    <property type="term" value="F:RNA-directed DNA polymerase activity"/>
    <property type="evidence" value="ECO:0007669"/>
    <property type="project" value="UniProtKB-KW"/>
</dbReference>
<dbReference type="InterPro" id="IPR052343">
    <property type="entry name" value="Retrotransposon-Effector_Assoc"/>
</dbReference>
<dbReference type="SUPFAM" id="SSF56672">
    <property type="entry name" value="DNA/RNA polymerases"/>
    <property type="match status" value="1"/>
</dbReference>
<dbReference type="Proteomes" id="UP000265520">
    <property type="component" value="Unassembled WGS sequence"/>
</dbReference>
<dbReference type="EMBL" id="LXQA010000729">
    <property type="protein sequence ID" value="MCH80144.1"/>
    <property type="molecule type" value="Genomic_DNA"/>
</dbReference>